<gene>
    <name evidence="1" type="ORF">VNO77_07771</name>
</gene>
<comment type="caution">
    <text evidence="1">The sequence shown here is derived from an EMBL/GenBank/DDBJ whole genome shotgun (WGS) entry which is preliminary data.</text>
</comment>
<proteinExistence type="predicted"/>
<dbReference type="AlphaFoldDB" id="A0AAN9QWT6"/>
<accession>A0AAN9QWT6</accession>
<sequence length="70" mass="7787">MTSLSWLKGVDKLRLGLWSNEKCGSRRCPDVGGDYSMAPSRDPALGSLDAHQLERMQAAMRLCASLFTHY</sequence>
<name>A0AAN9QWT6_CANGL</name>
<organism evidence="1 2">
    <name type="scientific">Canavalia gladiata</name>
    <name type="common">Sword bean</name>
    <name type="synonym">Dolichos gladiatus</name>
    <dbReference type="NCBI Taxonomy" id="3824"/>
    <lineage>
        <taxon>Eukaryota</taxon>
        <taxon>Viridiplantae</taxon>
        <taxon>Streptophyta</taxon>
        <taxon>Embryophyta</taxon>
        <taxon>Tracheophyta</taxon>
        <taxon>Spermatophyta</taxon>
        <taxon>Magnoliopsida</taxon>
        <taxon>eudicotyledons</taxon>
        <taxon>Gunneridae</taxon>
        <taxon>Pentapetalae</taxon>
        <taxon>rosids</taxon>
        <taxon>fabids</taxon>
        <taxon>Fabales</taxon>
        <taxon>Fabaceae</taxon>
        <taxon>Papilionoideae</taxon>
        <taxon>50 kb inversion clade</taxon>
        <taxon>NPAAA clade</taxon>
        <taxon>indigoferoid/millettioid clade</taxon>
        <taxon>Phaseoleae</taxon>
        <taxon>Canavalia</taxon>
    </lineage>
</organism>
<evidence type="ECO:0000313" key="2">
    <source>
        <dbReference type="Proteomes" id="UP001367508"/>
    </source>
</evidence>
<protein>
    <submittedName>
        <fullName evidence="1">Uncharacterized protein</fullName>
    </submittedName>
</protein>
<dbReference type="Proteomes" id="UP001367508">
    <property type="component" value="Unassembled WGS sequence"/>
</dbReference>
<keyword evidence="2" id="KW-1185">Reference proteome</keyword>
<dbReference type="EMBL" id="JAYMYQ010000002">
    <property type="protein sequence ID" value="KAK7349911.1"/>
    <property type="molecule type" value="Genomic_DNA"/>
</dbReference>
<reference evidence="1 2" key="1">
    <citation type="submission" date="2024-01" db="EMBL/GenBank/DDBJ databases">
        <title>The genomes of 5 underutilized Papilionoideae crops provide insights into root nodulation and disease resistanc.</title>
        <authorList>
            <person name="Jiang F."/>
        </authorList>
    </citation>
    <scope>NUCLEOTIDE SEQUENCE [LARGE SCALE GENOMIC DNA]</scope>
    <source>
        <strain evidence="1">LVBAO_FW01</strain>
        <tissue evidence="1">Leaves</tissue>
    </source>
</reference>
<evidence type="ECO:0000313" key="1">
    <source>
        <dbReference type="EMBL" id="KAK7349911.1"/>
    </source>
</evidence>